<feature type="domain" description="RNA polymerase sigma-70 region 2" evidence="1">
    <location>
        <begin position="40"/>
        <end position="90"/>
    </location>
</feature>
<dbReference type="Proteomes" id="UP000241895">
    <property type="component" value="Unassembled WGS sequence"/>
</dbReference>
<accession>A0ABX5J146</accession>
<proteinExistence type="predicted"/>
<evidence type="ECO:0000313" key="3">
    <source>
        <dbReference type="Proteomes" id="UP000241895"/>
    </source>
</evidence>
<evidence type="ECO:0000313" key="2">
    <source>
        <dbReference type="EMBL" id="PTL95413.1"/>
    </source>
</evidence>
<organism evidence="2 3">
    <name type="scientific">Halomonas litopenaei</name>
    <dbReference type="NCBI Taxonomy" id="2109328"/>
    <lineage>
        <taxon>Bacteria</taxon>
        <taxon>Pseudomonadati</taxon>
        <taxon>Pseudomonadota</taxon>
        <taxon>Gammaproteobacteria</taxon>
        <taxon>Oceanospirillales</taxon>
        <taxon>Halomonadaceae</taxon>
        <taxon>Halomonas</taxon>
    </lineage>
</organism>
<dbReference type="InterPro" id="IPR007627">
    <property type="entry name" value="RNA_pol_sigma70_r2"/>
</dbReference>
<protein>
    <recommendedName>
        <fullName evidence="1">RNA polymerase sigma-70 region 2 domain-containing protein</fullName>
    </recommendedName>
</protein>
<dbReference type="EMBL" id="PXNS01000004">
    <property type="protein sequence ID" value="PTL95413.1"/>
    <property type="molecule type" value="Genomic_DNA"/>
</dbReference>
<reference evidence="2 3" key="1">
    <citation type="submission" date="2018-03" db="EMBL/GenBank/DDBJ databases">
        <authorList>
            <person name="Zhou J."/>
            <person name="Li X."/>
            <person name="Xue M."/>
            <person name="Yin J."/>
        </authorList>
    </citation>
    <scope>NUCLEOTIDE SEQUENCE [LARGE SCALE GENOMIC DNA]</scope>
    <source>
        <strain evidence="2 3">SYSU ZJ2214</strain>
    </source>
</reference>
<sequence>MVTSDTLFSSALPVTSAVGDALKECAQGATGGLETLARLTVPHLTAIARHFLDAPRDVEDVIHDTLVLAWHNVWRFDPAAESPHAWLMQVFASRLASQRLALATPADATPWRLDVDRVVLPPPLTDAQRPTLDALMALYQQLPPASVDDALKARLCCAISLLDASRDMPLTPGGEPADPSLYDPSLGPRMSLSRLAQRAKGLVNRSLTLPLEHLALRLWLSEAPGSRPLEARGLPRRGIESRYGEALDVSVDPRRLLKQIHYPRSFPDRRERHRISDRLLWDGDWDLSTTHALSSRRMHFIADIWAHRRDPSQSRSYHQLAERLARGKPVASHSDGMVLDRPERILAYLRRYLLYMEAMACFGFDNGLGKDRLGAAVDRHGELVKINKGLHRMAMAQVIGIPRVEVRVRGIHRQWWDQVSEGAKGDTAMLRVLAALPDCRPSAAD</sequence>
<gene>
    <name evidence="2" type="ORF">C6W88_08810</name>
</gene>
<keyword evidence="3" id="KW-1185">Reference proteome</keyword>
<dbReference type="Pfam" id="PF04542">
    <property type="entry name" value="Sigma70_r2"/>
    <property type="match status" value="1"/>
</dbReference>
<dbReference type="SUPFAM" id="SSF88946">
    <property type="entry name" value="Sigma2 domain of RNA polymerase sigma factors"/>
    <property type="match status" value="1"/>
</dbReference>
<dbReference type="Gene3D" id="1.10.1740.10">
    <property type="match status" value="1"/>
</dbReference>
<comment type="caution">
    <text evidence="2">The sequence shown here is derived from an EMBL/GenBank/DDBJ whole genome shotgun (WGS) entry which is preliminary data.</text>
</comment>
<dbReference type="InterPro" id="IPR013325">
    <property type="entry name" value="RNA_pol_sigma_r2"/>
</dbReference>
<evidence type="ECO:0000259" key="1">
    <source>
        <dbReference type="Pfam" id="PF04542"/>
    </source>
</evidence>
<name>A0ABX5J146_9GAMM</name>